<proteinExistence type="predicted"/>
<dbReference type="GO" id="GO:0006355">
    <property type="term" value="P:regulation of DNA-templated transcription"/>
    <property type="evidence" value="ECO:0007669"/>
    <property type="project" value="InterPro"/>
</dbReference>
<dbReference type="EMBL" id="MEXH01000011">
    <property type="protein sequence ID" value="OGC92649.1"/>
    <property type="molecule type" value="Genomic_DNA"/>
</dbReference>
<evidence type="ECO:0000259" key="1">
    <source>
        <dbReference type="PROSITE" id="PS50937"/>
    </source>
</evidence>
<reference evidence="2 3" key="1">
    <citation type="journal article" date="2016" name="Nat. Commun.">
        <title>Thousands of microbial genomes shed light on interconnected biogeochemical processes in an aquifer system.</title>
        <authorList>
            <person name="Anantharaman K."/>
            <person name="Brown C.T."/>
            <person name="Hug L.A."/>
            <person name="Sharon I."/>
            <person name="Castelle C.J."/>
            <person name="Probst A.J."/>
            <person name="Thomas B.C."/>
            <person name="Singh A."/>
            <person name="Wilkins M.J."/>
            <person name="Karaoz U."/>
            <person name="Brodie E.L."/>
            <person name="Williams K.H."/>
            <person name="Hubbard S.S."/>
            <person name="Banfield J.F."/>
        </authorList>
    </citation>
    <scope>NUCLEOTIDE SEQUENCE [LARGE SCALE GENOMIC DNA]</scope>
</reference>
<gene>
    <name evidence="2" type="ORF">A2876_03120</name>
</gene>
<dbReference type="PROSITE" id="PS50937">
    <property type="entry name" value="HTH_MERR_2"/>
    <property type="match status" value="1"/>
</dbReference>
<sequence>MSLPSPQSTQKFSIREAARFLNISTKTLRRWEKQGILVAERTPGNQRRYPLSQLENFSPKPLPRTPISPSPLLTSDFSPFRLSKFQKGLIFSSILLGITAASLLAINQAGTNILPLDQVVASIREFITFGETAENNREYNPVQLPPGLVLAESTSAKDLLFHISVPTLIDSTATVSGDLTAPNIIYGIRTGPGINVSLGQTPTVSNTGVLSFQGQTGTVNLTAGSGISISGTTIASTVSSGNAFKTIAVSGQNDVTAGSSGDTLTFAGGSGIGLTTSSSDKKVTIGVSTITPTLGGTGLTTYTTGDILYASAANTLSKLAIGSSNQILAVSGGIPSWADNSSGGWTSASDNLYPTTTSDRIIIGGNTSTVHQLEVSGAITGKSLVSFNETGDQYILTASASGVEKFSITNAGGISLGGSVGSGSLCLLGGATASWGSCSDTASPNYWQLGTGTLAPGNLTQSTIFGDTATSSASLRALIGGSITGGQASLIVNQFESQDIFSASASGTTRFVIAQDGDLTLAGGNVITASSLDTLTSSTTLGVSATAFNLGNGSAATIGTLSDDNLTIAPNGSGILILDPTGAGSVSIGSVDITSISLTTDASARDDITLTGGITGTTTLDVQGTSIGLNYDASVNNVLSFGTGPGAATDDLYWGNSKVCESTDSTCGWATTSQLTNYWQLGTGTLAPGNLTQSTIFGDPATASASLRALVGGSITSGQASLIVNQFESQDIFSASASGTTKFTIASDGSFTIPAQTAASTITSTQTTGNVLSMANASSSQTDDTLVNVSQTGVTTGYTGNLVNINSSSTTGAAKFLNLAADSSTVGTLLNLSGNALTSGAGIAVGSTSTGLTGSLLSLTSGSTAAVTNGIFYLSATGAHSGAAAKITTAATAGTGLSIADSSSSQTTTTLLDIAQTGVTTGYTGNVVNFSGTATTGSGFNIVNITSNAINGTGTGLNVNSSTTGALTSGLERINASAAHTGTAWQLLSGTQTGGAGSINLSAVTTGTGLNINTSNNTWTTGSLLYANSTATSLTTGLLGNFSWEPSTVATASGDLVRINIGAHGDTTGNLFNITSSGSNLFSVSETAITNTLPTSFTAAGDVSFAYDLLFTNQTASYLKSNAPLYIQAGEIFESNNLTAQLYNSGRFIIDTTPTGGMTLSSNISAASLQGIFQISGQATGKALAILDETGDQNILVASASGIGIFTLDRTGGITLSGAATTAINISNTSVTTDISLQNGETITNNSDGQIDFGITGGSELSLSATALFPSTDSGLDLGSSSNQFADLYLDGGGINLDNATDIDIDNSVASVFTISEGTNNFLAIATDTDALSFGNATTNPAFSFLGTGEVLIGTGSASLKFTVSDQFAATAAAMIENSYNGDDADGLVVKLGYTGVGAASNRFIAFLNGMGVTVGRIEATTALGVAYQTDGIDFAEYYTKAHGEPFTEGDIVSLSHNAAVKSSQGYDTKAIGIVSTSPGFKGGQDGPDKVLVGLVGQVPVNLASFAPPIKKGDFLTSSSEPGRATRATRPGHVIGQALEDWNPGSSTRQVMVHISPSWADSYDYFAFDDSGNVTIKGNLSAQNLQLVGEEIINLKSSIINLETQVASLSAQLTSLPLTANSYQLPADPNWTLATASGQLVSSSPIMAPGAAFTGQVSIGTLIFDDLTSDIRSATGLLSLNSGSVILDESGNLKITGSLTADKINISGSSLGTATISAGLTETIIDTTAVSTTSAIFATPIDTPVPVAASATEPGKFVLRIPTPLSTSLKVSWWVVN</sequence>
<comment type="caution">
    <text evidence="2">The sequence shown here is derived from an EMBL/GenBank/DDBJ whole genome shotgun (WGS) entry which is preliminary data.</text>
</comment>
<dbReference type="Gene3D" id="2.40.300.10">
    <property type="entry name" value="Head decoration protein D"/>
    <property type="match status" value="1"/>
</dbReference>
<evidence type="ECO:0000313" key="3">
    <source>
        <dbReference type="Proteomes" id="UP000178176"/>
    </source>
</evidence>
<dbReference type="CDD" id="cd04762">
    <property type="entry name" value="HTH_MerR-trunc"/>
    <property type="match status" value="1"/>
</dbReference>
<dbReference type="InterPro" id="IPR009061">
    <property type="entry name" value="DNA-bd_dom_put_sf"/>
</dbReference>
<feature type="domain" description="HTH merR-type" evidence="1">
    <location>
        <begin position="11"/>
        <end position="49"/>
    </location>
</feature>
<organism evidence="2 3">
    <name type="scientific">Candidatus Amesbacteria bacterium RIFCSPHIGHO2_01_FULL_48_32b</name>
    <dbReference type="NCBI Taxonomy" id="1797253"/>
    <lineage>
        <taxon>Bacteria</taxon>
        <taxon>Candidatus Amesiibacteriota</taxon>
    </lineage>
</organism>
<protein>
    <recommendedName>
        <fullName evidence="1">HTH merR-type domain-containing protein</fullName>
    </recommendedName>
</protein>
<dbReference type="Proteomes" id="UP000178176">
    <property type="component" value="Unassembled WGS sequence"/>
</dbReference>
<dbReference type="SUPFAM" id="SSF46955">
    <property type="entry name" value="Putative DNA-binding domain"/>
    <property type="match status" value="1"/>
</dbReference>
<dbReference type="GO" id="GO:0003677">
    <property type="term" value="F:DNA binding"/>
    <property type="evidence" value="ECO:0007669"/>
    <property type="project" value="InterPro"/>
</dbReference>
<dbReference type="InterPro" id="IPR000551">
    <property type="entry name" value="MerR-type_HTH_dom"/>
</dbReference>
<name>A0A1F4YF86_9BACT</name>
<dbReference type="Pfam" id="PF00376">
    <property type="entry name" value="MerR"/>
    <property type="match status" value="1"/>
</dbReference>
<accession>A0A1F4YF86</accession>
<dbReference type="Gene3D" id="1.10.1660.10">
    <property type="match status" value="1"/>
</dbReference>
<evidence type="ECO:0000313" key="2">
    <source>
        <dbReference type="EMBL" id="OGC92649.1"/>
    </source>
</evidence>